<sequence length="82" mass="9635">MARVNRSQARDLKHQGTLATAVYRGRTDNIRALINQCWDLYHTDQHSRFEDSMRRLRKLSPHHSREIYDEIDALATAQEEGL</sequence>
<accession>A0AAU9E6V9</accession>
<evidence type="ECO:0000313" key="2">
    <source>
        <dbReference type="Proteomes" id="UP001304640"/>
    </source>
</evidence>
<evidence type="ECO:0000313" key="1">
    <source>
        <dbReference type="EMBL" id="BEQ12878.1"/>
    </source>
</evidence>
<gene>
    <name evidence="1" type="ORF">Ep4_019</name>
</gene>
<protein>
    <submittedName>
        <fullName evidence="1">Uncharacterized protein</fullName>
    </submittedName>
</protein>
<keyword evidence="2" id="KW-1185">Reference proteome</keyword>
<dbReference type="EMBL" id="LC776701">
    <property type="protein sequence ID" value="BEQ12878.1"/>
    <property type="molecule type" value="Genomic_DNA"/>
</dbReference>
<proteinExistence type="predicted"/>
<dbReference type="Proteomes" id="UP001304640">
    <property type="component" value="Segment"/>
</dbReference>
<organism evidence="1 2">
    <name type="scientific">Pseudomonas phage Ep4</name>
    <dbReference type="NCBI Taxonomy" id="3057492"/>
    <lineage>
        <taxon>Viruses</taxon>
        <taxon>Duplodnaviria</taxon>
        <taxon>Heunggongvirae</taxon>
        <taxon>Uroviricota</taxon>
        <taxon>Caudoviricetes</taxon>
        <taxon>Autographivirales</taxon>
        <taxon>Autoscriptoviridae</taxon>
        <taxon>Corkvirinae</taxon>
        <taxon>Actinidiaevirus</taxon>
        <taxon>Actinidiaevirus Ep4</taxon>
    </lineage>
</organism>
<name>A0AAU9E6V9_9CAUD</name>
<reference evidence="1 2" key="1">
    <citation type="submission" date="2023-07" db="EMBL/GenBank/DDBJ databases">
        <title>Complete genome sequence of Pseudomonas phage Ep4.</title>
        <authorList>
            <person name="Aono M."/>
            <person name="Yagi H."/>
            <person name="Kobayashi K."/>
        </authorList>
    </citation>
    <scope>NUCLEOTIDE SEQUENCE [LARGE SCALE GENOMIC DNA]</scope>
    <source>
        <strain evidence="1 2">Ep4</strain>
    </source>
</reference>